<dbReference type="InterPro" id="IPR027417">
    <property type="entry name" value="P-loop_NTPase"/>
</dbReference>
<dbReference type="PANTHER" id="PTHR47957">
    <property type="entry name" value="ATP-DEPENDENT HELICASE HRQ1"/>
    <property type="match status" value="1"/>
</dbReference>
<keyword evidence="5" id="KW-0378">Hydrolase</keyword>
<dbReference type="InterPro" id="IPR014001">
    <property type="entry name" value="Helicase_ATP-bd"/>
</dbReference>
<dbReference type="Pfam" id="PF00271">
    <property type="entry name" value="Helicase_C"/>
    <property type="match status" value="1"/>
</dbReference>
<dbReference type="GO" id="GO:0006289">
    <property type="term" value="P:nucleotide-excision repair"/>
    <property type="evidence" value="ECO:0007669"/>
    <property type="project" value="TreeGrafter"/>
</dbReference>
<proteinExistence type="predicted"/>
<evidence type="ECO:0000259" key="4">
    <source>
        <dbReference type="PROSITE" id="PS51192"/>
    </source>
</evidence>
<dbReference type="InterPro" id="IPR001650">
    <property type="entry name" value="Helicase_C-like"/>
</dbReference>
<dbReference type="Gene3D" id="3.40.50.300">
    <property type="entry name" value="P-loop containing nucleotide triphosphate hydrolases"/>
    <property type="match status" value="2"/>
</dbReference>
<dbReference type="PANTHER" id="PTHR47957:SF3">
    <property type="entry name" value="ATP-DEPENDENT HELICASE HRQ1"/>
    <property type="match status" value="1"/>
</dbReference>
<dbReference type="PROSITE" id="PS51192">
    <property type="entry name" value="HELICASE_ATP_BIND_1"/>
    <property type="match status" value="1"/>
</dbReference>
<dbReference type="GO" id="GO:0005524">
    <property type="term" value="F:ATP binding"/>
    <property type="evidence" value="ECO:0007669"/>
    <property type="project" value="UniProtKB-KW"/>
</dbReference>
<sequence length="1732" mass="188817">MRPVPAPHQVASSLEDDLLSYIDTAYWLRDPEVMTERRAVLTAPGTLFQEPLLEPVLPYPGTVDARTTCVRAGLSESEADVLLRSVFGETAAVGMKLRQHQADTMLCSLSEGEGARHPVVTSGTGSGKTESFLLPVLARLLVEARGWSADEELRPWWDSQPLKWRPTRSGGRPAAVRAIVLYPMNALVEDQVARLRRTLRRLERLGGPRLWFGRYTGATVGRSGMPSGGRHRDLVKVAGELRAMCQEMDDLATAGDDLTSQLTDPRAVEMVTRWDMVAAPPDVLVTNYSMLNVMLMRQVEQPIFEGTRAWLAADGDRVVTLVVDELHLYRGTQGAEVAMIVRNLCDRLGLAPDSPQLRIIATSASLDDDRGDYLQSFFGTPAERFMTVPGQQAELGVHRRLDPVQVRRDLDSGDIGGLDRDIAAACFDGTPGAPLRATALSTVADRLFGNRDHDALLAEVLARLGDQPAEGQIPFRTHLLLRSMRGMWACCDPSCTEVEPAASRAVGKLYARPRHFCRCGGRVLELLYCDHCGDLGLGGYLISGGEDGCFLAATPADVTPDAEKVVFRRPASSYVWYRPGLPNHLPTWEHPSPGDTKIRLTFLPTELHPRLGYLDHTSRTDATGVTLSWSGGPPGWAPPALPSRCPSCGHADVQQRFRQGVVRSPVRAHTQGTDQAVQLLVSSVVRAVSTSERPEKTIVFTDSREDAAATAMGLAENGFADLVRQLVGRSLEKEDDVVRVLRDGAVGGRLAPGEMARYDQLRQQHPEVSLAYAAMAMGLAQPVHLEQVAAFEASRGRGRATAWPDLVDQLMVELVALGVPPGGQRAMLLQLEDGSPWHRVFEPPAPGDWDPLPHGPARQKYHELYRRYLVMALGDALLGGRGRDLEMTLVGHLSLRGAAERIPPDLGEVLPTALRLMGASNRWSPGHQPAKTVLPRRVKDYLLRVCASRGLPAEELESLVVEALGLVTEERNLALGRLDLPLEVQAPGEQVWICQSCAARHLHPSAGVCMRERCTGALVAQPLAPLAADDYYVRLGRLTPARMAVAELTGQTSPPSLARARQRRFRGALLPRPQENERSSPLDVLSVTTTMEVGVDIGSLSSTVMGNMPPQRFNYQQRVGRAGRAGQPFSYAATLCRDRSHDDYYFNESMRITGEAPPQPFLDTQRVAILRRVAAAEVLRQAMLSLPEPPAPGRSVHGSFGRAADWGARRQGVANFLATSPAVERVVRRLAAHTGVSDVEVDDLVCWLRQRLADRIDAVVTDPLFTQWELSERLANAGVLPMFGFPTRVRTLWYPAGGGKVEEVSDRPLGQAVSLFSSGSLVTRDGWVYEADGFADYDHRGRSRNPLEARVEIRRCTVCSFADSDTGTATRPGCPVCGGQVRASTMFQPGGFRAGGRSDRRGEDLESTSASRPVLGWVETSKDALRAGAMDLWVVDQGKLLTVNDNATRLFATKREADGSYVVVEDGGGGPRGAIGEVRVTDALLILPRDVSLPGGVVPTLRHECRNGGPALHSFAEALRRGAQAELDIEPNEITVGLQGRRVHDVVTANLYVADTLENGAGYASELGVPDRLLTVVRRIADGLGQTWTSDAHTSCDSACPDCLRAYDNRHMHPVLDWRLALDVADLALGRELDEARWLGLAPEVVDRFITAFGGVLGGVAPGEVNGLSYVRHGKRAVVLTHPMWRSDSPQHVPRLQEVVSALRSESASAVATHDVRSARSYPEGLYRLLLD</sequence>
<dbReference type="InterPro" id="IPR011545">
    <property type="entry name" value="DEAD/DEAH_box_helicase_dom"/>
</dbReference>
<accession>A0A7Y9UM28</accession>
<dbReference type="GO" id="GO:0036297">
    <property type="term" value="P:interstrand cross-link repair"/>
    <property type="evidence" value="ECO:0007669"/>
    <property type="project" value="TreeGrafter"/>
</dbReference>
<dbReference type="GO" id="GO:0043138">
    <property type="term" value="F:3'-5' DNA helicase activity"/>
    <property type="evidence" value="ECO:0007669"/>
    <property type="project" value="TreeGrafter"/>
</dbReference>
<organism evidence="5 6">
    <name type="scientific">Nocardioides perillae</name>
    <dbReference type="NCBI Taxonomy" id="1119534"/>
    <lineage>
        <taxon>Bacteria</taxon>
        <taxon>Bacillati</taxon>
        <taxon>Actinomycetota</taxon>
        <taxon>Actinomycetes</taxon>
        <taxon>Propionibacteriales</taxon>
        <taxon>Nocardioidaceae</taxon>
        <taxon>Nocardioides</taxon>
    </lineage>
</organism>
<keyword evidence="5" id="KW-0347">Helicase</keyword>
<dbReference type="Pfam" id="PF09369">
    <property type="entry name" value="MZB"/>
    <property type="match status" value="1"/>
</dbReference>
<dbReference type="GO" id="GO:0003676">
    <property type="term" value="F:nucleic acid binding"/>
    <property type="evidence" value="ECO:0007669"/>
    <property type="project" value="InterPro"/>
</dbReference>
<dbReference type="SMART" id="SM00490">
    <property type="entry name" value="HELICc"/>
    <property type="match status" value="1"/>
</dbReference>
<keyword evidence="1" id="KW-0547">Nucleotide-binding</keyword>
<evidence type="ECO:0000256" key="1">
    <source>
        <dbReference type="ARBA" id="ARBA00022741"/>
    </source>
</evidence>
<reference evidence="5 6" key="1">
    <citation type="submission" date="2020-07" db="EMBL/GenBank/DDBJ databases">
        <title>Sequencing the genomes of 1000 actinobacteria strains.</title>
        <authorList>
            <person name="Klenk H.-P."/>
        </authorList>
    </citation>
    <scope>NUCLEOTIDE SEQUENCE [LARGE SCALE GENOMIC DNA]</scope>
    <source>
        <strain evidence="5 6">DSM 24552</strain>
    </source>
</reference>
<dbReference type="InterPro" id="IPR018973">
    <property type="entry name" value="MZB"/>
</dbReference>
<evidence type="ECO:0000313" key="5">
    <source>
        <dbReference type="EMBL" id="NYG54956.1"/>
    </source>
</evidence>
<keyword evidence="6" id="KW-1185">Reference proteome</keyword>
<evidence type="ECO:0000256" key="3">
    <source>
        <dbReference type="SAM" id="MobiDB-lite"/>
    </source>
</evidence>
<dbReference type="EMBL" id="JACCAC010000001">
    <property type="protein sequence ID" value="NYG54956.1"/>
    <property type="molecule type" value="Genomic_DNA"/>
</dbReference>
<evidence type="ECO:0000313" key="6">
    <source>
        <dbReference type="Proteomes" id="UP000544110"/>
    </source>
</evidence>
<dbReference type="SUPFAM" id="SSF52540">
    <property type="entry name" value="P-loop containing nucleoside triphosphate hydrolases"/>
    <property type="match status" value="2"/>
</dbReference>
<dbReference type="RefSeq" id="WP_179517484.1">
    <property type="nucleotide sequence ID" value="NZ_JACCAC010000001.1"/>
</dbReference>
<gene>
    <name evidence="5" type="ORF">BJ989_001260</name>
</gene>
<dbReference type="Proteomes" id="UP000544110">
    <property type="component" value="Unassembled WGS sequence"/>
</dbReference>
<dbReference type="SMART" id="SM00487">
    <property type="entry name" value="DEXDc"/>
    <property type="match status" value="1"/>
</dbReference>
<feature type="domain" description="Helicase ATP-binding" evidence="4">
    <location>
        <begin position="109"/>
        <end position="384"/>
    </location>
</feature>
<keyword evidence="2" id="KW-0067">ATP-binding</keyword>
<dbReference type="Pfam" id="PF00270">
    <property type="entry name" value="DEAD"/>
    <property type="match status" value="1"/>
</dbReference>
<comment type="caution">
    <text evidence="5">The sequence shown here is derived from an EMBL/GenBank/DDBJ whole genome shotgun (WGS) entry which is preliminary data.</text>
</comment>
<evidence type="ECO:0000256" key="2">
    <source>
        <dbReference type="ARBA" id="ARBA00022840"/>
    </source>
</evidence>
<protein>
    <submittedName>
        <fullName evidence="5">DEAD/DEAH box helicase domain-containing protein</fullName>
    </submittedName>
</protein>
<feature type="region of interest" description="Disordered" evidence="3">
    <location>
        <begin position="1388"/>
        <end position="1410"/>
    </location>
</feature>
<name>A0A7Y9UM28_9ACTN</name>